<dbReference type="EMBL" id="MLAK01000793">
    <property type="protein sequence ID" value="OHT04446.1"/>
    <property type="molecule type" value="Genomic_DNA"/>
</dbReference>
<protein>
    <recommendedName>
        <fullName evidence="9">Protein farnesyltransferase/geranylgeranyltransferase type-1 subunit alpha</fullName>
        <ecNumber evidence="4">2.5.1.58</ecNumber>
        <ecNumber evidence="3">2.5.1.59</ecNumber>
    </recommendedName>
    <alternativeName>
        <fullName evidence="12">CAAX farnesyltransferase subunit alpha</fullName>
    </alternativeName>
    <alternativeName>
        <fullName evidence="11">FTase-alpha</fullName>
    </alternativeName>
    <alternativeName>
        <fullName evidence="10">Ras proteins prenyltransferase subunit alpha</fullName>
    </alternativeName>
    <alternativeName>
        <fullName evidence="13">Type I protein geranyl-geranyltransferase subunit alpha</fullName>
    </alternativeName>
</protein>
<evidence type="ECO:0000256" key="10">
    <source>
        <dbReference type="ARBA" id="ARBA00041392"/>
    </source>
</evidence>
<dbReference type="SUPFAM" id="SSF48439">
    <property type="entry name" value="Protein prenylyltransferase"/>
    <property type="match status" value="1"/>
</dbReference>
<dbReference type="GO" id="GO:0004660">
    <property type="term" value="F:protein farnesyltransferase activity"/>
    <property type="evidence" value="ECO:0007669"/>
    <property type="project" value="UniProtKB-EC"/>
</dbReference>
<dbReference type="GeneID" id="94827744"/>
<reference evidence="14" key="1">
    <citation type="submission" date="2016-10" db="EMBL/GenBank/DDBJ databases">
        <authorList>
            <person name="Benchimol M."/>
            <person name="Almeida L.G."/>
            <person name="Vasconcelos A.T."/>
            <person name="Perreira-Neves A."/>
            <person name="Rosa I.A."/>
            <person name="Tasca T."/>
            <person name="Bogo M.R."/>
            <person name="de Souza W."/>
        </authorList>
    </citation>
    <scope>NUCLEOTIDE SEQUENCE [LARGE SCALE GENOMIC DNA]</scope>
    <source>
        <strain evidence="14">K</strain>
    </source>
</reference>
<dbReference type="AlphaFoldDB" id="A0A1J4K422"/>
<dbReference type="RefSeq" id="XP_068357582.1">
    <property type="nucleotide sequence ID" value="XM_068493040.1"/>
</dbReference>
<organism evidence="14 15">
    <name type="scientific">Tritrichomonas foetus</name>
    <dbReference type="NCBI Taxonomy" id="1144522"/>
    <lineage>
        <taxon>Eukaryota</taxon>
        <taxon>Metamonada</taxon>
        <taxon>Parabasalia</taxon>
        <taxon>Tritrichomonadida</taxon>
        <taxon>Tritrichomonadidae</taxon>
        <taxon>Tritrichomonas</taxon>
    </lineage>
</organism>
<dbReference type="PROSITE" id="PS51147">
    <property type="entry name" value="PFTA"/>
    <property type="match status" value="1"/>
</dbReference>
<evidence type="ECO:0000256" key="11">
    <source>
        <dbReference type="ARBA" id="ARBA00042436"/>
    </source>
</evidence>
<evidence type="ECO:0000256" key="5">
    <source>
        <dbReference type="ARBA" id="ARBA00022602"/>
    </source>
</evidence>
<keyword evidence="7" id="KW-0677">Repeat</keyword>
<sequence length="295" mass="34882">MSDHPPKFYRDDPNFADIKPLPLPQQTGDPFYINYSEEYIDLFGYFMALVNKEEISERALSVAERVINRYSNHYTAWWYKYHILETLKYDLDKELDFITNILTENPKSYQAWHYRQWLIDRATEFHDELPFLVKTFIKDSKNFHAWSYSIWYAERWNQVKEIYNLAVLQVRNDSRNNSAWNARRTLGEKLNISLESEFEAVEKSLLTVGKNESACNFAMALVDKDQTLKQKLKDLALKMIEKNNENVQALRLLIYVANLDGDAAEISSLCEKLMKLDPIRIPYYTLLKSGKIKFQ</sequence>
<dbReference type="PANTHER" id="PTHR11129">
    <property type="entry name" value="PROTEIN FARNESYLTRANSFERASE ALPHA SUBUNIT/RAB GERANYLGERANYL TRANSFERASE ALPHA SUBUNIT"/>
    <property type="match status" value="1"/>
</dbReference>
<evidence type="ECO:0000256" key="8">
    <source>
        <dbReference type="ARBA" id="ARBA00022842"/>
    </source>
</evidence>
<evidence type="ECO:0000256" key="4">
    <source>
        <dbReference type="ARBA" id="ARBA00012702"/>
    </source>
</evidence>
<evidence type="ECO:0000256" key="13">
    <source>
        <dbReference type="ARBA" id="ARBA00043219"/>
    </source>
</evidence>
<accession>A0A1J4K422</accession>
<comment type="similarity">
    <text evidence="2">Belongs to the protein prenyltransferase subunit alpha family.</text>
</comment>
<dbReference type="GO" id="GO:0005953">
    <property type="term" value="C:CAAX-protein geranylgeranyltransferase complex"/>
    <property type="evidence" value="ECO:0007669"/>
    <property type="project" value="TreeGrafter"/>
</dbReference>
<dbReference type="EC" id="2.5.1.59" evidence="3"/>
<keyword evidence="6" id="KW-0808">Transferase</keyword>
<keyword evidence="15" id="KW-1185">Reference proteome</keyword>
<comment type="caution">
    <text evidence="14">The sequence shown here is derived from an EMBL/GenBank/DDBJ whole genome shotgun (WGS) entry which is preliminary data.</text>
</comment>
<keyword evidence="5" id="KW-0637">Prenyltransferase</keyword>
<dbReference type="InterPro" id="IPR002088">
    <property type="entry name" value="Prenyl_trans_a"/>
</dbReference>
<gene>
    <name evidence="14" type="ORF">TRFO_06350</name>
</gene>
<evidence type="ECO:0000256" key="9">
    <source>
        <dbReference type="ARBA" id="ARBA00040965"/>
    </source>
</evidence>
<dbReference type="VEuPathDB" id="TrichDB:TRFO_06350"/>
<proteinExistence type="inferred from homology"/>
<evidence type="ECO:0000256" key="12">
    <source>
        <dbReference type="ARBA" id="ARBA00043086"/>
    </source>
</evidence>
<dbReference type="PANTHER" id="PTHR11129:SF1">
    <property type="entry name" value="PROTEIN FARNESYLTRANSFERASE_GERANYLGERANYLTRANSFERASE TYPE-1 SUBUNIT ALPHA"/>
    <property type="match status" value="1"/>
</dbReference>
<evidence type="ECO:0000313" key="14">
    <source>
        <dbReference type="EMBL" id="OHT04446.1"/>
    </source>
</evidence>
<dbReference type="Gene3D" id="1.25.40.120">
    <property type="entry name" value="Protein prenylyltransferase"/>
    <property type="match status" value="1"/>
</dbReference>
<evidence type="ECO:0000256" key="3">
    <source>
        <dbReference type="ARBA" id="ARBA00012700"/>
    </source>
</evidence>
<dbReference type="EC" id="2.5.1.58" evidence="4"/>
<evidence type="ECO:0000256" key="6">
    <source>
        <dbReference type="ARBA" id="ARBA00022679"/>
    </source>
</evidence>
<keyword evidence="8" id="KW-0460">Magnesium</keyword>
<evidence type="ECO:0000256" key="1">
    <source>
        <dbReference type="ARBA" id="ARBA00001946"/>
    </source>
</evidence>
<dbReference type="GO" id="GO:0005965">
    <property type="term" value="C:protein farnesyltransferase complex"/>
    <property type="evidence" value="ECO:0007669"/>
    <property type="project" value="TreeGrafter"/>
</dbReference>
<comment type="cofactor">
    <cofactor evidence="1">
        <name>Mg(2+)</name>
        <dbReference type="ChEBI" id="CHEBI:18420"/>
    </cofactor>
</comment>
<evidence type="ECO:0000313" key="15">
    <source>
        <dbReference type="Proteomes" id="UP000179807"/>
    </source>
</evidence>
<dbReference type="OrthoDB" id="272289at2759"/>
<dbReference type="GO" id="GO:0004662">
    <property type="term" value="F:CAAX-protein geranylgeranyltransferase activity"/>
    <property type="evidence" value="ECO:0007669"/>
    <property type="project" value="UniProtKB-EC"/>
</dbReference>
<name>A0A1J4K422_9EUKA</name>
<evidence type="ECO:0000256" key="7">
    <source>
        <dbReference type="ARBA" id="ARBA00022737"/>
    </source>
</evidence>
<dbReference type="Proteomes" id="UP000179807">
    <property type="component" value="Unassembled WGS sequence"/>
</dbReference>
<dbReference type="Pfam" id="PF01239">
    <property type="entry name" value="PPTA"/>
    <property type="match status" value="2"/>
</dbReference>
<evidence type="ECO:0000256" key="2">
    <source>
        <dbReference type="ARBA" id="ARBA00006734"/>
    </source>
</evidence>